<feature type="compositionally biased region" description="Low complexity" evidence="1">
    <location>
        <begin position="123"/>
        <end position="134"/>
    </location>
</feature>
<protein>
    <submittedName>
        <fullName evidence="3">Hypothatical protein</fullName>
    </submittedName>
</protein>
<feature type="compositionally biased region" description="Basic and acidic residues" evidence="1">
    <location>
        <begin position="20"/>
        <end position="35"/>
    </location>
</feature>
<keyword evidence="2" id="KW-0812">Transmembrane</keyword>
<proteinExistence type="predicted"/>
<keyword evidence="4" id="KW-1185">Reference proteome</keyword>
<dbReference type="Gene3D" id="1.20.5.1230">
    <property type="entry name" value="Apolipoprotein A-I"/>
    <property type="match status" value="1"/>
</dbReference>
<name>A0A225VZ32_9STRA</name>
<evidence type="ECO:0000256" key="1">
    <source>
        <dbReference type="SAM" id="MobiDB-lite"/>
    </source>
</evidence>
<reference evidence="4" key="1">
    <citation type="submission" date="2017-03" db="EMBL/GenBank/DDBJ databases">
        <title>Phytopthora megakarya and P. palmivora, two closely related causual agents of cacao black pod achieved similar genome size and gene model numbers by different mechanisms.</title>
        <authorList>
            <person name="Ali S."/>
            <person name="Shao J."/>
            <person name="Larry D.J."/>
            <person name="Kronmiller B."/>
            <person name="Shen D."/>
            <person name="Strem M.D."/>
            <person name="Melnick R.L."/>
            <person name="Guiltinan M.J."/>
            <person name="Tyler B.M."/>
            <person name="Meinhardt L.W."/>
            <person name="Bailey B.A."/>
        </authorList>
    </citation>
    <scope>NUCLEOTIDE SEQUENCE [LARGE SCALE GENOMIC DNA]</scope>
    <source>
        <strain evidence="4">zdho120</strain>
    </source>
</reference>
<evidence type="ECO:0000256" key="2">
    <source>
        <dbReference type="SAM" id="Phobius"/>
    </source>
</evidence>
<comment type="caution">
    <text evidence="3">The sequence shown here is derived from an EMBL/GenBank/DDBJ whole genome shotgun (WGS) entry which is preliminary data.</text>
</comment>
<dbReference type="AlphaFoldDB" id="A0A225VZ32"/>
<dbReference type="EMBL" id="NBNE01002395">
    <property type="protein sequence ID" value="OWZ10602.1"/>
    <property type="molecule type" value="Genomic_DNA"/>
</dbReference>
<accession>A0A225VZ32</accession>
<feature type="region of interest" description="Disordered" evidence="1">
    <location>
        <begin position="111"/>
        <end position="159"/>
    </location>
</feature>
<gene>
    <name evidence="3" type="ORF">PHMEG_00016525</name>
</gene>
<organism evidence="3 4">
    <name type="scientific">Phytophthora megakarya</name>
    <dbReference type="NCBI Taxonomy" id="4795"/>
    <lineage>
        <taxon>Eukaryota</taxon>
        <taxon>Sar</taxon>
        <taxon>Stramenopiles</taxon>
        <taxon>Oomycota</taxon>
        <taxon>Peronosporomycetes</taxon>
        <taxon>Peronosporales</taxon>
        <taxon>Peronosporaceae</taxon>
        <taxon>Phytophthora</taxon>
    </lineage>
</organism>
<evidence type="ECO:0000313" key="4">
    <source>
        <dbReference type="Proteomes" id="UP000198211"/>
    </source>
</evidence>
<keyword evidence="2" id="KW-0472">Membrane</keyword>
<dbReference type="OrthoDB" id="79718at2759"/>
<keyword evidence="2" id="KW-1133">Transmembrane helix</keyword>
<dbReference type="Proteomes" id="UP000198211">
    <property type="component" value="Unassembled WGS sequence"/>
</dbReference>
<feature type="region of interest" description="Disordered" evidence="1">
    <location>
        <begin position="20"/>
        <end position="63"/>
    </location>
</feature>
<sequence length="212" mass="23048">MDKLWQLVDGAVDAVQSKIKSGEKQLKRAASDARTKAQAAAAEAADEAKRRVQQKTQEAKDVVKHKAEEARVAATAKSRGIGANVLDNLRSNQELATARLRENAKLLQRSASDTVDDLKKRAQQSATQASSAAQERVSEGAQKLRQTSSNVVEAMDPRASARRARNKLLMVGFIGVFLYGFGSAIPHAMANYALERGKSEEEALFRAEDAKK</sequence>
<evidence type="ECO:0000313" key="3">
    <source>
        <dbReference type="EMBL" id="OWZ10602.1"/>
    </source>
</evidence>
<feature type="transmembrane region" description="Helical" evidence="2">
    <location>
        <begin position="168"/>
        <end position="189"/>
    </location>
</feature>